<reference evidence="2 3" key="1">
    <citation type="submission" date="2015-10" db="EMBL/GenBank/DDBJ databases">
        <title>Genome sequencing and analysis of members of genus Stenotrophomonas.</title>
        <authorList>
            <person name="Patil P.P."/>
            <person name="Midha S."/>
            <person name="Patil P.B."/>
        </authorList>
    </citation>
    <scope>NUCLEOTIDE SEQUENCE [LARGE SCALE GENOMIC DNA]</scope>
    <source>
        <strain evidence="2 3">JCM 16536</strain>
    </source>
</reference>
<evidence type="ECO:0000256" key="1">
    <source>
        <dbReference type="SAM" id="SignalP"/>
    </source>
</evidence>
<protein>
    <recommendedName>
        <fullName evidence="4">Copper chaperone PCu(A)C</fullName>
    </recommendedName>
</protein>
<keyword evidence="1" id="KW-0732">Signal</keyword>
<feature type="chain" id="PRO_5006390412" description="Copper chaperone PCu(A)C" evidence="1">
    <location>
        <begin position="29"/>
        <end position="156"/>
    </location>
</feature>
<dbReference type="Proteomes" id="UP000051802">
    <property type="component" value="Unassembled WGS sequence"/>
</dbReference>
<dbReference type="STRING" id="676599.ARC20_15055"/>
<accession>A0A0R0A8E6</accession>
<evidence type="ECO:0000313" key="2">
    <source>
        <dbReference type="EMBL" id="KRG38362.1"/>
    </source>
</evidence>
<dbReference type="InterPro" id="IPR036182">
    <property type="entry name" value="PCuAC_sf"/>
</dbReference>
<dbReference type="InterPro" id="IPR058248">
    <property type="entry name" value="Lxx211020-like"/>
</dbReference>
<feature type="signal peptide" evidence="1">
    <location>
        <begin position="1"/>
        <end position="28"/>
    </location>
</feature>
<dbReference type="AlphaFoldDB" id="A0A0R0A8E6"/>
<keyword evidence="3" id="KW-1185">Reference proteome</keyword>
<dbReference type="InterPro" id="IPR007410">
    <property type="entry name" value="LpqE-like"/>
</dbReference>
<dbReference type="SUPFAM" id="SSF110087">
    <property type="entry name" value="DR1885-like metal-binding protein"/>
    <property type="match status" value="1"/>
</dbReference>
<proteinExistence type="predicted"/>
<name>A0A0R0A8E6_9GAMM</name>
<dbReference type="PANTHER" id="PTHR36302">
    <property type="entry name" value="BLR7088 PROTEIN"/>
    <property type="match status" value="1"/>
</dbReference>
<evidence type="ECO:0008006" key="4">
    <source>
        <dbReference type="Google" id="ProtNLM"/>
    </source>
</evidence>
<sequence>MIVGMNTTRLLCLLAVLAGAAAATTVHAAPAKACVPQFRAGWVRLPPAPSTPMAAGFGTFVNDCAQPAAVASASSRGFDDVSLHESVQVDGVNRMREVEKLALPANGQVTLAPGGLHLMLMQPKQALVEGASVPVTFKLEDGRSIEATLQVRKTAP</sequence>
<dbReference type="Pfam" id="PF04314">
    <property type="entry name" value="PCuAC"/>
    <property type="match status" value="1"/>
</dbReference>
<organism evidence="2 3">
    <name type="scientific">Stenotrophomonas panacihumi</name>
    <dbReference type="NCBI Taxonomy" id="676599"/>
    <lineage>
        <taxon>Bacteria</taxon>
        <taxon>Pseudomonadati</taxon>
        <taxon>Pseudomonadota</taxon>
        <taxon>Gammaproteobacteria</taxon>
        <taxon>Lysobacterales</taxon>
        <taxon>Lysobacteraceae</taxon>
        <taxon>Stenotrophomonas</taxon>
    </lineage>
</organism>
<dbReference type="EMBL" id="LLXU01000121">
    <property type="protein sequence ID" value="KRG38362.1"/>
    <property type="molecule type" value="Genomic_DNA"/>
</dbReference>
<dbReference type="OrthoDB" id="9796962at2"/>
<dbReference type="PANTHER" id="PTHR36302:SF1">
    <property type="entry name" value="COPPER CHAPERONE PCU(A)C"/>
    <property type="match status" value="1"/>
</dbReference>
<comment type="caution">
    <text evidence="2">The sequence shown here is derived from an EMBL/GenBank/DDBJ whole genome shotgun (WGS) entry which is preliminary data.</text>
</comment>
<dbReference type="Gene3D" id="2.60.40.1890">
    <property type="entry name" value="PCu(A)C copper chaperone"/>
    <property type="match status" value="1"/>
</dbReference>
<evidence type="ECO:0000313" key="3">
    <source>
        <dbReference type="Proteomes" id="UP000051802"/>
    </source>
</evidence>
<gene>
    <name evidence="2" type="ORF">ARC20_15055</name>
</gene>